<dbReference type="PANTHER" id="PTHR43283">
    <property type="entry name" value="BETA-LACTAMASE-RELATED"/>
    <property type="match status" value="1"/>
</dbReference>
<gene>
    <name evidence="4" type="ORF">B0T11DRAFT_116034</name>
</gene>
<dbReference type="AlphaFoldDB" id="A0A8K0T777"/>
<evidence type="ECO:0000256" key="2">
    <source>
        <dbReference type="ARBA" id="ARBA00022801"/>
    </source>
</evidence>
<proteinExistence type="inferred from homology"/>
<dbReference type="InterPro" id="IPR001466">
    <property type="entry name" value="Beta-lactam-related"/>
</dbReference>
<dbReference type="InterPro" id="IPR050789">
    <property type="entry name" value="Diverse_Enzym_Activities"/>
</dbReference>
<evidence type="ECO:0000256" key="1">
    <source>
        <dbReference type="ARBA" id="ARBA00009009"/>
    </source>
</evidence>
<comment type="similarity">
    <text evidence="1">Belongs to the class-A beta-lactamase family.</text>
</comment>
<evidence type="ECO:0000259" key="3">
    <source>
        <dbReference type="Pfam" id="PF00144"/>
    </source>
</evidence>
<dbReference type="OrthoDB" id="428260at2759"/>
<keyword evidence="5" id="KW-1185">Reference proteome</keyword>
<dbReference type="PANTHER" id="PTHR43283:SF17">
    <property type="entry name" value="(LOVD), PUTATIVE (AFU_ORTHOLOGUE AFUA_5G00920)-RELATED"/>
    <property type="match status" value="1"/>
</dbReference>
<reference evidence="4" key="1">
    <citation type="journal article" date="2021" name="Nat. Commun.">
        <title>Genetic determinants of endophytism in the Arabidopsis root mycobiome.</title>
        <authorList>
            <person name="Mesny F."/>
            <person name="Miyauchi S."/>
            <person name="Thiergart T."/>
            <person name="Pickel B."/>
            <person name="Atanasova L."/>
            <person name="Karlsson M."/>
            <person name="Huettel B."/>
            <person name="Barry K.W."/>
            <person name="Haridas S."/>
            <person name="Chen C."/>
            <person name="Bauer D."/>
            <person name="Andreopoulos W."/>
            <person name="Pangilinan J."/>
            <person name="LaButti K."/>
            <person name="Riley R."/>
            <person name="Lipzen A."/>
            <person name="Clum A."/>
            <person name="Drula E."/>
            <person name="Henrissat B."/>
            <person name="Kohler A."/>
            <person name="Grigoriev I.V."/>
            <person name="Martin F.M."/>
            <person name="Hacquard S."/>
        </authorList>
    </citation>
    <scope>NUCLEOTIDE SEQUENCE</scope>
    <source>
        <strain evidence="4">MPI-CAGE-AT-0016</strain>
    </source>
</reference>
<dbReference type="GO" id="GO:0016787">
    <property type="term" value="F:hydrolase activity"/>
    <property type="evidence" value="ECO:0007669"/>
    <property type="project" value="UniProtKB-KW"/>
</dbReference>
<dbReference type="Gene3D" id="3.40.710.10">
    <property type="entry name" value="DD-peptidase/beta-lactamase superfamily"/>
    <property type="match status" value="1"/>
</dbReference>
<evidence type="ECO:0000313" key="5">
    <source>
        <dbReference type="Proteomes" id="UP000813385"/>
    </source>
</evidence>
<keyword evidence="2" id="KW-0378">Hydrolase</keyword>
<dbReference type="Proteomes" id="UP000813385">
    <property type="component" value="Unassembled WGS sequence"/>
</dbReference>
<protein>
    <submittedName>
        <fullName evidence="4">Beta-lactamase/transpeptidase-like protein</fullName>
    </submittedName>
</protein>
<feature type="domain" description="Beta-lactamase-related" evidence="3">
    <location>
        <begin position="20"/>
        <end position="373"/>
    </location>
</feature>
<organism evidence="4 5">
    <name type="scientific">Plectosphaerella cucumerina</name>
    <dbReference type="NCBI Taxonomy" id="40658"/>
    <lineage>
        <taxon>Eukaryota</taxon>
        <taxon>Fungi</taxon>
        <taxon>Dikarya</taxon>
        <taxon>Ascomycota</taxon>
        <taxon>Pezizomycotina</taxon>
        <taxon>Sordariomycetes</taxon>
        <taxon>Hypocreomycetidae</taxon>
        <taxon>Glomerellales</taxon>
        <taxon>Plectosphaerellaceae</taxon>
        <taxon>Plectosphaerella</taxon>
    </lineage>
</organism>
<dbReference type="EMBL" id="JAGPXD010000005">
    <property type="protein sequence ID" value="KAH7353233.1"/>
    <property type="molecule type" value="Genomic_DNA"/>
</dbReference>
<evidence type="ECO:0000313" key="4">
    <source>
        <dbReference type="EMBL" id="KAH7353233.1"/>
    </source>
</evidence>
<sequence length="396" mass="42870">MEALDDILERYSVTDPSLDTDGKLLGASFVVLRNQEIVYSGSRGQRSLEPTARPWTADTFTWIASMTKLITSTCLMQLVEAGKIGLDDDVRSLVPQLKAMQVLEGFDDAGKPLLRDNLDPITLRILLTHATGLPYDALSPDLQRWSKAVGRSASSADWTLEGFTTPLVFSPGTSWTYGTSIDWASLVLEAVTKDTLGTYFRQNIFEPLGMRHTGFFPLQLPHIADQVATWAYRDENGTGLSTGEPWKTDTPAIESGGSGLHSTAADYARFLAGLLGGELVSSKTLDEMFRPQLDGAVATALEQTAHSGGYVPEILAGTPLNHGLAGLINMADMKGKRSAGSMMWTGAANGRWWIDRKTGVAGVLVVNVTPYGDKILEAMFDELEKTVYGSLLDGSN</sequence>
<dbReference type="InterPro" id="IPR012338">
    <property type="entry name" value="Beta-lactam/transpept-like"/>
</dbReference>
<dbReference type="Pfam" id="PF00144">
    <property type="entry name" value="Beta-lactamase"/>
    <property type="match status" value="1"/>
</dbReference>
<dbReference type="SUPFAM" id="SSF56601">
    <property type="entry name" value="beta-lactamase/transpeptidase-like"/>
    <property type="match status" value="1"/>
</dbReference>
<comment type="caution">
    <text evidence="4">The sequence shown here is derived from an EMBL/GenBank/DDBJ whole genome shotgun (WGS) entry which is preliminary data.</text>
</comment>
<name>A0A8K0T777_9PEZI</name>
<accession>A0A8K0T777</accession>